<dbReference type="RefSeq" id="YP_004376242.1">
    <property type="nucleotide sequence ID" value="NC_015398.1"/>
</dbReference>
<dbReference type="InterPro" id="IPR010785">
    <property type="entry name" value="AcMNPV_AC18"/>
</dbReference>
<dbReference type="OrthoDB" id="17969at10239"/>
<reference evidence="1 2" key="1">
    <citation type="journal article" date="2011" name="Arch. Virol.">
        <title>Genomic sequencing and analysis of Clostera anachoreta granulovirus.</title>
        <authorList>
            <person name="Liang Z."/>
            <person name="Zhang X."/>
            <person name="Yin X."/>
            <person name="Cao S."/>
            <person name="Xu F."/>
        </authorList>
    </citation>
    <scope>NUCLEOTIDE SEQUENCE [LARGE SCALE GENOMIC DNA]</scope>
    <source>
        <strain evidence="1">ClanGV-HBHN</strain>
    </source>
</reference>
<evidence type="ECO:0000313" key="2">
    <source>
        <dbReference type="Proteomes" id="UP000203549"/>
    </source>
</evidence>
<dbReference type="GeneID" id="10722915"/>
<dbReference type="EMBL" id="HQ116624">
    <property type="protein sequence ID" value="AEB00322.1"/>
    <property type="molecule type" value="Genomic_DNA"/>
</dbReference>
<name>F4ZKR1_9BBAC</name>
<keyword evidence="2" id="KW-1185">Reference proteome</keyword>
<dbReference type="Proteomes" id="UP000203549">
    <property type="component" value="Segment"/>
</dbReference>
<sequence length="313" mass="36293">MEQDHISQYVKDKVVHLENHNFESIISSPVFVDAVNSFNFVENFANVNTLDAKVNGVKVFNTNGNSNYHVLNTSSTKLQIVDIDNYTSVLNNEFVLNRYYVNIKLVGQNIFEKRGIYHKIVSHIPIRYYFLDISMSVARNYGHSLVYQTASLFGGVKCLHIKHILTDQIHAIIVGMFHNNSVKINKRLNRILSLLKIMYQDTSITSVITEEELIYFDKKIHSNKKILFQSIRCHMYRMGHILALKYVRYLLKNNLIVTNIKSFSFNLLGDVHVTDLPGHFQRVYNDVNKIQKVINKFYKESILCSVPICILNK</sequence>
<protein>
    <submittedName>
        <fullName evidence="1">Uncharacterized protein</fullName>
    </submittedName>
</protein>
<evidence type="ECO:0000313" key="1">
    <source>
        <dbReference type="EMBL" id="AEB00322.1"/>
    </source>
</evidence>
<organism evidence="1 2">
    <name type="scientific">Clostera anachoreta granulovirus</name>
    <dbReference type="NCBI Taxonomy" id="283675"/>
    <lineage>
        <taxon>Viruses</taxon>
        <taxon>Viruses incertae sedis</taxon>
        <taxon>Naldaviricetes</taxon>
        <taxon>Lefavirales</taxon>
        <taxon>Baculoviridae</taxon>
        <taxon>Betabaculovirus</taxon>
        <taxon>Betabaculovirus clanachoretae</taxon>
    </lineage>
</organism>
<accession>F4ZKR1</accession>
<proteinExistence type="predicted"/>
<dbReference type="Pfam" id="PF07134">
    <property type="entry name" value="AcMNPV_Orf18"/>
    <property type="match status" value="1"/>
</dbReference>
<dbReference type="KEGG" id="vg:10722915"/>